<evidence type="ECO:0000259" key="1">
    <source>
        <dbReference type="PROSITE" id="PS51352"/>
    </source>
</evidence>
<name>A0A3B0WUQ3_9ZZZZ</name>
<dbReference type="InterPro" id="IPR013766">
    <property type="entry name" value="Thioredoxin_domain"/>
</dbReference>
<proteinExistence type="predicted"/>
<dbReference type="GO" id="GO:0016491">
    <property type="term" value="F:oxidoreductase activity"/>
    <property type="evidence" value="ECO:0007669"/>
    <property type="project" value="InterPro"/>
</dbReference>
<dbReference type="PROSITE" id="PS51352">
    <property type="entry name" value="THIOREDOXIN_2"/>
    <property type="match status" value="1"/>
</dbReference>
<dbReference type="InterPro" id="IPR000866">
    <property type="entry name" value="AhpC/TSA"/>
</dbReference>
<sequence length="166" mass="18803">MLSLKQIILGCFISILALNNLSLMAKERDMAPNFTLKSNSGKNIKLSELRGQVVILNFWASWCGPCLQQFPIINKLYDKNKNKSFQLLSINLDPDKNTAISLIAKRDITHPVLFDASNQVSRLYGAETLPALFIVDRDGHLRYSLNENKIKQQNIMQQVIEGLLND</sequence>
<accession>A0A3B0WUQ3</accession>
<dbReference type="PANTHER" id="PTHR42852:SF13">
    <property type="entry name" value="PROTEIN DIPZ"/>
    <property type="match status" value="1"/>
</dbReference>
<dbReference type="SUPFAM" id="SSF52833">
    <property type="entry name" value="Thioredoxin-like"/>
    <property type="match status" value="1"/>
</dbReference>
<dbReference type="CDD" id="cd02966">
    <property type="entry name" value="TlpA_like_family"/>
    <property type="match status" value="1"/>
</dbReference>
<feature type="domain" description="Thioredoxin" evidence="1">
    <location>
        <begin position="25"/>
        <end position="165"/>
    </location>
</feature>
<protein>
    <recommendedName>
        <fullName evidence="1">Thioredoxin domain-containing protein</fullName>
    </recommendedName>
</protein>
<organism evidence="2">
    <name type="scientific">hydrothermal vent metagenome</name>
    <dbReference type="NCBI Taxonomy" id="652676"/>
    <lineage>
        <taxon>unclassified sequences</taxon>
        <taxon>metagenomes</taxon>
        <taxon>ecological metagenomes</taxon>
    </lineage>
</organism>
<dbReference type="Pfam" id="PF00578">
    <property type="entry name" value="AhpC-TSA"/>
    <property type="match status" value="1"/>
</dbReference>
<dbReference type="PROSITE" id="PS00194">
    <property type="entry name" value="THIOREDOXIN_1"/>
    <property type="match status" value="1"/>
</dbReference>
<reference evidence="2" key="1">
    <citation type="submission" date="2018-06" db="EMBL/GenBank/DDBJ databases">
        <authorList>
            <person name="Zhirakovskaya E."/>
        </authorList>
    </citation>
    <scope>NUCLEOTIDE SEQUENCE</scope>
</reference>
<dbReference type="InterPro" id="IPR036249">
    <property type="entry name" value="Thioredoxin-like_sf"/>
</dbReference>
<evidence type="ECO:0000313" key="2">
    <source>
        <dbReference type="EMBL" id="VAW56230.1"/>
    </source>
</evidence>
<dbReference type="InterPro" id="IPR050553">
    <property type="entry name" value="Thioredoxin_ResA/DsbE_sf"/>
</dbReference>
<dbReference type="GO" id="GO:0016209">
    <property type="term" value="F:antioxidant activity"/>
    <property type="evidence" value="ECO:0007669"/>
    <property type="project" value="InterPro"/>
</dbReference>
<dbReference type="InterPro" id="IPR017937">
    <property type="entry name" value="Thioredoxin_CS"/>
</dbReference>
<dbReference type="PANTHER" id="PTHR42852">
    <property type="entry name" value="THIOL:DISULFIDE INTERCHANGE PROTEIN DSBE"/>
    <property type="match status" value="1"/>
</dbReference>
<dbReference type="EMBL" id="UOFF01000199">
    <property type="protein sequence ID" value="VAW56230.1"/>
    <property type="molecule type" value="Genomic_DNA"/>
</dbReference>
<gene>
    <name evidence="2" type="ORF">MNBD_GAMMA07-182</name>
</gene>
<dbReference type="AlphaFoldDB" id="A0A3B0WUQ3"/>
<dbReference type="Gene3D" id="3.40.30.10">
    <property type="entry name" value="Glutaredoxin"/>
    <property type="match status" value="1"/>
</dbReference>